<evidence type="ECO:0000256" key="1">
    <source>
        <dbReference type="SAM" id="Coils"/>
    </source>
</evidence>
<dbReference type="Proteomes" id="UP000030701">
    <property type="component" value="Unassembled WGS sequence"/>
</dbReference>
<reference evidence="2" key="2">
    <citation type="submission" date="2012-05" db="EMBL/GenBank/DDBJ databases">
        <title>The Genome Annotation of Fusarium oxysporum Cotton.</title>
        <authorList>
            <consortium name="The Broad Institute Genomics Platform"/>
            <person name="Ma L.-J."/>
            <person name="Corby-Kistler H."/>
            <person name="Broz K."/>
            <person name="Gale L.R."/>
            <person name="Jonkers W."/>
            <person name="O'Donnell K."/>
            <person name="Ploetz R."/>
            <person name="Steinberg C."/>
            <person name="Schwartz D.C."/>
            <person name="VanEtten H."/>
            <person name="Zhou S."/>
            <person name="Young S.K."/>
            <person name="Zeng Q."/>
            <person name="Gargeya S."/>
            <person name="Fitzgerald M."/>
            <person name="Abouelleil A."/>
            <person name="Alvarado L."/>
            <person name="Chapman S.B."/>
            <person name="Gainer-Dewar J."/>
            <person name="Goldberg J."/>
            <person name="Griggs A."/>
            <person name="Gujja S."/>
            <person name="Hansen M."/>
            <person name="Howarth C."/>
            <person name="Imamovic A."/>
            <person name="Ireland A."/>
            <person name="Larimer J."/>
            <person name="McCowan C."/>
            <person name="Murphy C."/>
            <person name="Pearson M."/>
            <person name="Poon T.W."/>
            <person name="Priest M."/>
            <person name="Roberts A."/>
            <person name="Saif S."/>
            <person name="Shea T."/>
            <person name="Sykes S."/>
            <person name="Wortman J."/>
            <person name="Nusbaum C."/>
            <person name="Birren B."/>
        </authorList>
    </citation>
    <scope>NUCLEOTIDE SEQUENCE</scope>
    <source>
        <strain evidence="2">25433</strain>
    </source>
</reference>
<name>X0LX99_FUSOX</name>
<dbReference type="OrthoDB" id="5107858at2759"/>
<dbReference type="EMBL" id="JH658180">
    <property type="protein sequence ID" value="EXM13105.1"/>
    <property type="molecule type" value="Genomic_DNA"/>
</dbReference>
<keyword evidence="1" id="KW-0175">Coiled coil</keyword>
<sequence length="153" mass="18283">MDTRSLDKVTQDDPQVHTESYDSQIECLKDIISGLKAEIERHDKECNLTRQQEIERLRKKQDELWKATKDLGELRQFLSTVKTEIDSMHRMMPAPEQAACVEKKIHALRTTLILGLETSKAKWRNCENLSLYWRPEWRVYWMRLRNPRLRISD</sequence>
<accession>X0LX99</accession>
<dbReference type="AlphaFoldDB" id="X0LX99"/>
<organism evidence="2">
    <name type="scientific">Fusarium oxysporum f. sp. vasinfectum 25433</name>
    <dbReference type="NCBI Taxonomy" id="1089449"/>
    <lineage>
        <taxon>Eukaryota</taxon>
        <taxon>Fungi</taxon>
        <taxon>Dikarya</taxon>
        <taxon>Ascomycota</taxon>
        <taxon>Pezizomycotina</taxon>
        <taxon>Sordariomycetes</taxon>
        <taxon>Hypocreomycetidae</taxon>
        <taxon>Hypocreales</taxon>
        <taxon>Nectriaceae</taxon>
        <taxon>Fusarium</taxon>
        <taxon>Fusarium oxysporum species complex</taxon>
    </lineage>
</organism>
<evidence type="ECO:0000313" key="2">
    <source>
        <dbReference type="EMBL" id="EXM13105.1"/>
    </source>
</evidence>
<reference evidence="2" key="1">
    <citation type="submission" date="2011-11" db="EMBL/GenBank/DDBJ databases">
        <title>The Genome Sequence of Fusarium oxysporum Cotton.</title>
        <authorList>
            <consortium name="The Broad Institute Genome Sequencing Platform"/>
            <person name="Ma L.-J."/>
            <person name="Gale L.R."/>
            <person name="Schwartz D.C."/>
            <person name="Zhou S."/>
            <person name="Corby-Kistler H."/>
            <person name="Young S.K."/>
            <person name="Zeng Q."/>
            <person name="Gargeya S."/>
            <person name="Fitzgerald M."/>
            <person name="Haas B."/>
            <person name="Abouelleil A."/>
            <person name="Alvarado L."/>
            <person name="Arachchi H.M."/>
            <person name="Berlin A."/>
            <person name="Brown A."/>
            <person name="Chapman S.B."/>
            <person name="Chen Z."/>
            <person name="Dunbar C."/>
            <person name="Freedman E."/>
            <person name="Gearin G."/>
            <person name="Goldberg J."/>
            <person name="Griggs A."/>
            <person name="Gujja S."/>
            <person name="Heiman D."/>
            <person name="Howarth C."/>
            <person name="Larson L."/>
            <person name="Lui A."/>
            <person name="MacDonald P.J.P."/>
            <person name="Montmayeur A."/>
            <person name="Murphy C."/>
            <person name="Neiman D."/>
            <person name="Pearson M."/>
            <person name="Priest M."/>
            <person name="Roberts A."/>
            <person name="Saif S."/>
            <person name="Shea T."/>
            <person name="Shenoy N."/>
            <person name="Sisk P."/>
            <person name="Stolte C."/>
            <person name="Sykes S."/>
            <person name="Wortman J."/>
            <person name="Nusbaum C."/>
            <person name="Birren B."/>
        </authorList>
    </citation>
    <scope>NUCLEOTIDE SEQUENCE [LARGE SCALE GENOMIC DNA]</scope>
    <source>
        <strain evidence="2">25433</strain>
    </source>
</reference>
<gene>
    <name evidence="2" type="ORF">FOTG_18429</name>
</gene>
<protein>
    <submittedName>
        <fullName evidence="2">Uncharacterized protein</fullName>
    </submittedName>
</protein>
<feature type="coiled-coil region" evidence="1">
    <location>
        <begin position="25"/>
        <end position="52"/>
    </location>
</feature>
<dbReference type="HOGENOM" id="CLU_1713329_0_0_1"/>
<proteinExistence type="predicted"/>